<sequence>MTTVNAQVTALAISAAIRVFTYNGTEMPDPGTHFTVEQVKDTYAAVYPELNNATIEGPVVKADKLVYAFTRTEGAKG</sequence>
<comment type="caution">
    <text evidence="1">The sequence shown here is derived from an EMBL/GenBank/DDBJ whole genome shotgun (WGS) entry which is preliminary data.</text>
</comment>
<dbReference type="InterPro" id="IPR022289">
    <property type="entry name" value="PRTRC_protein-C"/>
</dbReference>
<proteinExistence type="predicted"/>
<reference evidence="2" key="1">
    <citation type="journal article" date="2019" name="Int. J. Syst. Evol. Microbiol.">
        <title>The Global Catalogue of Microorganisms (GCM) 10K type strain sequencing project: providing services to taxonomists for standard genome sequencing and annotation.</title>
        <authorList>
            <consortium name="The Broad Institute Genomics Platform"/>
            <consortium name="The Broad Institute Genome Sequencing Center for Infectious Disease"/>
            <person name="Wu L."/>
            <person name="Ma J."/>
        </authorList>
    </citation>
    <scope>NUCLEOTIDE SEQUENCE [LARGE SCALE GENOMIC DNA]</scope>
    <source>
        <strain evidence="2">KCTC 42986</strain>
    </source>
</reference>
<accession>A0ABV7FC29</accession>
<dbReference type="Pfam" id="PF14454">
    <property type="entry name" value="Prok_Ub"/>
    <property type="match status" value="1"/>
</dbReference>
<dbReference type="RefSeq" id="WP_390328700.1">
    <property type="nucleotide sequence ID" value="NZ_JBHRTP010000109.1"/>
</dbReference>
<evidence type="ECO:0000313" key="2">
    <source>
        <dbReference type="Proteomes" id="UP001595530"/>
    </source>
</evidence>
<dbReference type="EMBL" id="JBHRTP010000109">
    <property type="protein sequence ID" value="MFC3111272.1"/>
    <property type="molecule type" value="Genomic_DNA"/>
</dbReference>
<gene>
    <name evidence="1" type="ORF">ACFOFO_25565</name>
</gene>
<keyword evidence="2" id="KW-1185">Reference proteome</keyword>
<protein>
    <submittedName>
        <fullName evidence="1">PRTRC system protein C</fullName>
    </submittedName>
</protein>
<dbReference type="Proteomes" id="UP001595530">
    <property type="component" value="Unassembled WGS sequence"/>
</dbReference>
<organism evidence="1 2">
    <name type="scientific">Undibacterium arcticum</name>
    <dbReference type="NCBI Taxonomy" id="1762892"/>
    <lineage>
        <taxon>Bacteria</taxon>
        <taxon>Pseudomonadati</taxon>
        <taxon>Pseudomonadota</taxon>
        <taxon>Betaproteobacteria</taxon>
        <taxon>Burkholderiales</taxon>
        <taxon>Oxalobacteraceae</taxon>
        <taxon>Undibacterium</taxon>
    </lineage>
</organism>
<dbReference type="InterPro" id="IPR032866">
    <property type="entry name" value="Prok_Ub"/>
</dbReference>
<evidence type="ECO:0000313" key="1">
    <source>
        <dbReference type="EMBL" id="MFC3111272.1"/>
    </source>
</evidence>
<dbReference type="NCBIfam" id="TIGR03738">
    <property type="entry name" value="PRTRC_C"/>
    <property type="match status" value="1"/>
</dbReference>
<name>A0ABV7FC29_9BURK</name>